<evidence type="ECO:0000313" key="5">
    <source>
        <dbReference type="Proteomes" id="UP000187735"/>
    </source>
</evidence>
<name>A0A1P8WCG5_9PLAN</name>
<dbReference type="AlphaFoldDB" id="A0A1P8WCG5"/>
<dbReference type="Pfam" id="PF07583">
    <property type="entry name" value="PSCyt2"/>
    <property type="match status" value="1"/>
</dbReference>
<accession>A0A1P8WCG5</accession>
<dbReference type="InterPro" id="IPR022655">
    <property type="entry name" value="DUF1553"/>
</dbReference>
<dbReference type="PANTHER" id="PTHR35889:SF3">
    <property type="entry name" value="F-BOX DOMAIN-CONTAINING PROTEIN"/>
    <property type="match status" value="1"/>
</dbReference>
<evidence type="ECO:0000313" key="4">
    <source>
        <dbReference type="EMBL" id="APZ91755.1"/>
    </source>
</evidence>
<dbReference type="STRING" id="1891926.Fuma_01346"/>
<evidence type="ECO:0000259" key="2">
    <source>
        <dbReference type="Pfam" id="PF07587"/>
    </source>
</evidence>
<dbReference type="EMBL" id="CP017641">
    <property type="protein sequence ID" value="APZ91755.1"/>
    <property type="molecule type" value="Genomic_DNA"/>
</dbReference>
<dbReference type="InterPro" id="IPR011444">
    <property type="entry name" value="DUF1549"/>
</dbReference>
<protein>
    <submittedName>
        <fullName evidence="4">Planctomycete cytochrome C</fullName>
    </submittedName>
</protein>
<feature type="domain" description="DUF1553" evidence="2">
    <location>
        <begin position="855"/>
        <end position="1108"/>
    </location>
</feature>
<reference evidence="4 5" key="1">
    <citation type="journal article" date="2016" name="Front. Microbiol.">
        <title>Fuerstia marisgermanicae gen. nov., sp. nov., an Unusual Member of the Phylum Planctomycetes from the German Wadden Sea.</title>
        <authorList>
            <person name="Kohn T."/>
            <person name="Heuer A."/>
            <person name="Jogler M."/>
            <person name="Vollmers J."/>
            <person name="Boedeker C."/>
            <person name="Bunk B."/>
            <person name="Rast P."/>
            <person name="Borchert D."/>
            <person name="Glockner I."/>
            <person name="Freese H.M."/>
            <person name="Klenk H.P."/>
            <person name="Overmann J."/>
            <person name="Kaster A.K."/>
            <person name="Rohde M."/>
            <person name="Wiegand S."/>
            <person name="Jogler C."/>
        </authorList>
    </citation>
    <scope>NUCLEOTIDE SEQUENCE [LARGE SCALE GENOMIC DNA]</scope>
    <source>
        <strain evidence="4 5">NH11</strain>
    </source>
</reference>
<dbReference type="PANTHER" id="PTHR35889">
    <property type="entry name" value="CYCLOINULO-OLIGOSACCHARIDE FRUCTANOTRANSFERASE-RELATED"/>
    <property type="match status" value="1"/>
</dbReference>
<evidence type="ECO:0000259" key="1">
    <source>
        <dbReference type="Pfam" id="PF07583"/>
    </source>
</evidence>
<evidence type="ECO:0000259" key="3">
    <source>
        <dbReference type="Pfam" id="PF07635"/>
    </source>
</evidence>
<feature type="domain" description="DUF1549" evidence="1">
    <location>
        <begin position="222"/>
        <end position="436"/>
    </location>
</feature>
<proteinExistence type="predicted"/>
<dbReference type="InterPro" id="IPR011429">
    <property type="entry name" value="Cyt_c_Planctomycete-type"/>
</dbReference>
<sequence>MAESDGAAPRLESGFGTTRRRVKIRRLNYDLLAVHNTALPTRLAPHLINQMLAIVFRILTVIALANFFRCASADELTAAQHTFVQTKVLPLLEARCFECHKAGKEPKGGLVLSGRKAMLAGGESGPAIVPGKPDESLLMEAIRYESFEMPPRSRMPKEEVAILEKWIADGAPWPAELDTDPVATAREQFPLQERRDSHWAWQPIRNPSPPPVQTSGWTKDSLDAFILAKLEAEGLTPAADADRYTLIRRLYFDLIGLPPTIEQVQTFVNNPADDDTALAAVVDELLQSRHFGERWGRHWLDLVRYAETLGHEFDYPLHNAWRYRDYVIRAFNEDVPYDQFVREHIAGDLLPEPRLHQTELYNESVIATGFWFLGEDKHAPVDVRAEEAAKIDNQIDVFSKTFLGMTVACARCHDHKFDAISTVDYYALAGFLQSSRRQTAWLDPGKKIEAAVNELSKLRRDAIDIVHNDIAGALSTDQFSTLAQTAIQVAQSPQKDGEDASPADALAESNNCDKHQLNNWVAALQLKSQAGIEQPLSLPAFLAQAKGNANGAVKVRKWSKKVLSKAPVSDTTLFQDLRDGLPEGWFALGPAFKGDPSHKHSGLSWQKDGAYFQRNGGVSSSTLSPELRGTLASPTFELTHPEILVRVAGEGTRLRLVIDGYVMNEFSELLFKGAKQAIDTDGEYRWIRLAGDVHRHQGHRAHLEFLDEGDGWFAVQEIRFVNTPGAAPPRETPLPMNQMLAKHLASLEKVDVKTAINEWTKLLNDDRMLLAETAVNHRLLPKEQYAALNESLAAWSKLASGLPKPIPALAMTDGTGEDEQVFIRGNPRNLGEVAPRMLLTALRDNDRSLNASGSGRLQLAEDLLAEDNPLPARVAVNRIWHHLLGRGIVETTDNFGVLGKTPSHPELLDHLATRFRNEGWSVKKMIRSIALSRTYRLSTGASAAARDKDPTNQLWHSAAIKRLQGEAVRDAILAVTGGLDETIYGPSVPVHLTKFMQGRGRPKTDGPVDGNGRRSIYILVNRNFLSPFMQAFDVPAPVTTIGKRTVSNVPAQALIMLNNEFVNQQAELWAKQLLKNEPSSAEAAISTAWFQLLSRPPKADELRPLMEYYQAAGTEGDSIAIGPMTEICHVLLNTKEFMFLR</sequence>
<dbReference type="Proteomes" id="UP000187735">
    <property type="component" value="Chromosome"/>
</dbReference>
<gene>
    <name evidence="4" type="ORF">Fuma_01346</name>
</gene>
<dbReference type="Pfam" id="PF07587">
    <property type="entry name" value="PSD1"/>
    <property type="match status" value="1"/>
</dbReference>
<dbReference type="Pfam" id="PF07635">
    <property type="entry name" value="PSCyt1"/>
    <property type="match status" value="1"/>
</dbReference>
<feature type="domain" description="Cytochrome C Planctomycete-type" evidence="3">
    <location>
        <begin position="96"/>
        <end position="152"/>
    </location>
</feature>
<keyword evidence="5" id="KW-1185">Reference proteome</keyword>
<organism evidence="4 5">
    <name type="scientific">Fuerstiella marisgermanici</name>
    <dbReference type="NCBI Taxonomy" id="1891926"/>
    <lineage>
        <taxon>Bacteria</taxon>
        <taxon>Pseudomonadati</taxon>
        <taxon>Planctomycetota</taxon>
        <taxon>Planctomycetia</taxon>
        <taxon>Planctomycetales</taxon>
        <taxon>Planctomycetaceae</taxon>
        <taxon>Fuerstiella</taxon>
    </lineage>
</organism>
<dbReference type="KEGG" id="fmr:Fuma_01346"/>